<dbReference type="AlphaFoldDB" id="A0A0G4I7L1"/>
<sequence length="95" mass="10441">MLSPCATNSRCREIRGSNSEGCGGSWGLQHTLNCKRGGLRGGHIGRRYNEVNQVWYDLVELAFASAVGRGEPVVRAKGEVLGLPAFYRDFSVREL</sequence>
<accession>A0A0G4I7L1</accession>
<proteinExistence type="predicted"/>
<dbReference type="EMBL" id="CDMZ01005470">
    <property type="protein sequence ID" value="CEM53020.1"/>
    <property type="molecule type" value="Genomic_DNA"/>
</dbReference>
<dbReference type="VEuPathDB" id="CryptoDB:Cvel_1946"/>
<gene>
    <name evidence="1" type="ORF">Cvel_1946</name>
</gene>
<organism evidence="1">
    <name type="scientific">Chromera velia CCMP2878</name>
    <dbReference type="NCBI Taxonomy" id="1169474"/>
    <lineage>
        <taxon>Eukaryota</taxon>
        <taxon>Sar</taxon>
        <taxon>Alveolata</taxon>
        <taxon>Colpodellida</taxon>
        <taxon>Chromeraceae</taxon>
        <taxon>Chromera</taxon>
    </lineage>
</organism>
<evidence type="ECO:0000313" key="1">
    <source>
        <dbReference type="EMBL" id="CEM53020.1"/>
    </source>
</evidence>
<reference evidence="1" key="1">
    <citation type="submission" date="2014-11" db="EMBL/GenBank/DDBJ databases">
        <authorList>
            <person name="Otto D Thomas"/>
            <person name="Naeem Raeece"/>
        </authorList>
    </citation>
    <scope>NUCLEOTIDE SEQUENCE</scope>
</reference>
<protein>
    <submittedName>
        <fullName evidence="1">Uncharacterized protein</fullName>
    </submittedName>
</protein>
<name>A0A0G4I7L1_9ALVE</name>